<dbReference type="InterPro" id="IPR013854">
    <property type="entry name" value="TF_AP2_C"/>
</dbReference>
<evidence type="ECO:0000256" key="4">
    <source>
        <dbReference type="ARBA" id="ARBA00023125"/>
    </source>
</evidence>
<evidence type="ECO:0000313" key="8">
    <source>
        <dbReference type="EMBL" id="KAF7639466.1"/>
    </source>
</evidence>
<evidence type="ECO:0000313" key="9">
    <source>
        <dbReference type="Proteomes" id="UP000605970"/>
    </source>
</evidence>
<dbReference type="PANTHER" id="PTHR10812:SF17">
    <property type="entry name" value="TRANSCRIPTION FACTOR AP-2, ISOFORM D"/>
    <property type="match status" value="1"/>
</dbReference>
<comment type="caution">
    <text evidence="8">The sequence shown here is derived from an EMBL/GenBank/DDBJ whole genome shotgun (WGS) entry which is preliminary data.</text>
</comment>
<evidence type="ECO:0000259" key="7">
    <source>
        <dbReference type="Pfam" id="PF03299"/>
    </source>
</evidence>
<reference evidence="8" key="1">
    <citation type="journal article" date="2020" name="Ecol. Evol.">
        <title>Genome structure and content of the rice root-knot nematode (Meloidogyne graminicola).</title>
        <authorList>
            <person name="Phan N.T."/>
            <person name="Danchin E.G.J."/>
            <person name="Klopp C."/>
            <person name="Perfus-Barbeoch L."/>
            <person name="Kozlowski D.K."/>
            <person name="Koutsovoulos G.D."/>
            <person name="Lopez-Roques C."/>
            <person name="Bouchez O."/>
            <person name="Zahm M."/>
            <person name="Besnard G."/>
            <person name="Bellafiore S."/>
        </authorList>
    </citation>
    <scope>NUCLEOTIDE SEQUENCE</scope>
    <source>
        <strain evidence="8">VN-18</strain>
    </source>
</reference>
<proteinExistence type="inferred from homology"/>
<evidence type="ECO:0000256" key="1">
    <source>
        <dbReference type="ARBA" id="ARBA00004123"/>
    </source>
</evidence>
<dbReference type="GO" id="GO:0000981">
    <property type="term" value="F:DNA-binding transcription factor activity, RNA polymerase II-specific"/>
    <property type="evidence" value="ECO:0007669"/>
    <property type="project" value="TreeGrafter"/>
</dbReference>
<dbReference type="AlphaFoldDB" id="A0A8T0A2D8"/>
<evidence type="ECO:0000256" key="6">
    <source>
        <dbReference type="ARBA" id="ARBA00023242"/>
    </source>
</evidence>
<dbReference type="InterPro" id="IPR004979">
    <property type="entry name" value="TF_AP2"/>
</dbReference>
<evidence type="ECO:0000256" key="2">
    <source>
        <dbReference type="ARBA" id="ARBA00007770"/>
    </source>
</evidence>
<sequence length="98" mass="11060">MSFKTHSSSIEIQRKKQMFAISRQTLSELMELLKQDRSPVCQGSGRSVLDHSIQQHLTHFSMVTHGFGTPAIVAAMTAVMSWLSESEKNLQHSTREND</sequence>
<evidence type="ECO:0000256" key="5">
    <source>
        <dbReference type="ARBA" id="ARBA00023163"/>
    </source>
</evidence>
<dbReference type="EMBL" id="JABEBT010000005">
    <property type="protein sequence ID" value="KAF7639466.1"/>
    <property type="molecule type" value="Genomic_DNA"/>
</dbReference>
<protein>
    <submittedName>
        <fullName evidence="8">TF_AP-2 domain-containing protein</fullName>
    </submittedName>
</protein>
<keyword evidence="3" id="KW-0805">Transcription regulation</keyword>
<keyword evidence="6" id="KW-0539">Nucleus</keyword>
<dbReference type="OrthoDB" id="6252992at2759"/>
<feature type="domain" description="Transcription factor AP-2 C-terminal" evidence="7">
    <location>
        <begin position="7"/>
        <end position="85"/>
    </location>
</feature>
<dbReference type="GO" id="GO:0042127">
    <property type="term" value="P:regulation of cell population proliferation"/>
    <property type="evidence" value="ECO:0007669"/>
    <property type="project" value="TreeGrafter"/>
</dbReference>
<organism evidence="8 9">
    <name type="scientific">Meloidogyne graminicola</name>
    <dbReference type="NCBI Taxonomy" id="189291"/>
    <lineage>
        <taxon>Eukaryota</taxon>
        <taxon>Metazoa</taxon>
        <taxon>Ecdysozoa</taxon>
        <taxon>Nematoda</taxon>
        <taxon>Chromadorea</taxon>
        <taxon>Rhabditida</taxon>
        <taxon>Tylenchina</taxon>
        <taxon>Tylenchomorpha</taxon>
        <taxon>Tylenchoidea</taxon>
        <taxon>Meloidogynidae</taxon>
        <taxon>Meloidogyninae</taxon>
        <taxon>Meloidogyne</taxon>
    </lineage>
</organism>
<dbReference type="GO" id="GO:0000977">
    <property type="term" value="F:RNA polymerase II transcription regulatory region sequence-specific DNA binding"/>
    <property type="evidence" value="ECO:0007669"/>
    <property type="project" value="TreeGrafter"/>
</dbReference>
<keyword evidence="4" id="KW-0238">DNA-binding</keyword>
<comment type="similarity">
    <text evidence="2">Belongs to the AP-2 family.</text>
</comment>
<evidence type="ECO:0000256" key="3">
    <source>
        <dbReference type="ARBA" id="ARBA00023015"/>
    </source>
</evidence>
<name>A0A8T0A2D8_9BILA</name>
<dbReference type="Proteomes" id="UP000605970">
    <property type="component" value="Unassembled WGS sequence"/>
</dbReference>
<accession>A0A8T0A2D8</accession>
<dbReference type="PANTHER" id="PTHR10812">
    <property type="entry name" value="TRANSCRIPTION FACTOR AP-2"/>
    <property type="match status" value="1"/>
</dbReference>
<dbReference type="Pfam" id="PF03299">
    <property type="entry name" value="TF_AP-2"/>
    <property type="match status" value="1"/>
</dbReference>
<comment type="subcellular location">
    <subcellularLocation>
        <location evidence="1">Nucleus</location>
    </subcellularLocation>
</comment>
<dbReference type="GO" id="GO:0005634">
    <property type="term" value="C:nucleus"/>
    <property type="evidence" value="ECO:0007669"/>
    <property type="project" value="UniProtKB-SubCell"/>
</dbReference>
<keyword evidence="9" id="KW-1185">Reference proteome</keyword>
<keyword evidence="5" id="KW-0804">Transcription</keyword>
<gene>
    <name evidence="8" type="ORF">Mgra_00001143</name>
</gene>